<proteinExistence type="predicted"/>
<dbReference type="Proteomes" id="UP001597085">
    <property type="component" value="Unassembled WGS sequence"/>
</dbReference>
<name>A0ABD6CRQ8_9EURY</name>
<dbReference type="EMBL" id="JBHUDK010000015">
    <property type="protein sequence ID" value="MFD1600426.1"/>
    <property type="molecule type" value="Genomic_DNA"/>
</dbReference>
<protein>
    <submittedName>
        <fullName evidence="4">Uncharacterized protein</fullName>
    </submittedName>
</protein>
<evidence type="ECO:0000259" key="3">
    <source>
        <dbReference type="Pfam" id="PF26272"/>
    </source>
</evidence>
<dbReference type="Pfam" id="PF26271">
    <property type="entry name" value="DUF8073_M"/>
    <property type="match status" value="1"/>
</dbReference>
<feature type="domain" description="DUF8073" evidence="3">
    <location>
        <begin position="4"/>
        <end position="94"/>
    </location>
</feature>
<reference evidence="4 5" key="1">
    <citation type="journal article" date="2019" name="Int. J. Syst. Evol. Microbiol.">
        <title>The Global Catalogue of Microorganisms (GCM) 10K type strain sequencing project: providing services to taxonomists for standard genome sequencing and annotation.</title>
        <authorList>
            <consortium name="The Broad Institute Genomics Platform"/>
            <consortium name="The Broad Institute Genome Sequencing Center for Infectious Disease"/>
            <person name="Wu L."/>
            <person name="Ma J."/>
        </authorList>
    </citation>
    <scope>NUCLEOTIDE SEQUENCE [LARGE SCALE GENOMIC DNA]</scope>
    <source>
        <strain evidence="4 5">CGMCC 1.12121</strain>
    </source>
</reference>
<feature type="region of interest" description="Disordered" evidence="1">
    <location>
        <begin position="105"/>
        <end position="138"/>
    </location>
</feature>
<dbReference type="InterPro" id="IPR058809">
    <property type="entry name" value="DUF8073_M"/>
</dbReference>
<feature type="compositionally biased region" description="Low complexity" evidence="1">
    <location>
        <begin position="107"/>
        <end position="116"/>
    </location>
</feature>
<sequence>MDVVAKKSDTEPLVGIIEISTPFHNLPSVSNDSTLELISASIDKQELSLTFRIPTFSGFTATECDTDQPGNETVTITPTETRFENGALLVSLKIVDLTQKIQDTHCSSTTSSNSDSPKSESESSILTNLEAARDESVPPFEDTEYLQCLYDSCETFAEMSEKINMAVSDETVRRYMIDADIHSPSANRIPKTIF</sequence>
<dbReference type="InterPro" id="IPR058811">
    <property type="entry name" value="DUF8073_N"/>
</dbReference>
<evidence type="ECO:0000259" key="2">
    <source>
        <dbReference type="Pfam" id="PF26271"/>
    </source>
</evidence>
<dbReference type="Pfam" id="PF26272">
    <property type="entry name" value="DUF8073_N"/>
    <property type="match status" value="1"/>
</dbReference>
<organism evidence="4 5">
    <name type="scientific">Halobellus rarus</name>
    <dbReference type="NCBI Taxonomy" id="1126237"/>
    <lineage>
        <taxon>Archaea</taxon>
        <taxon>Methanobacteriati</taxon>
        <taxon>Methanobacteriota</taxon>
        <taxon>Stenosarchaea group</taxon>
        <taxon>Halobacteria</taxon>
        <taxon>Halobacteriales</taxon>
        <taxon>Haloferacaceae</taxon>
        <taxon>Halobellus</taxon>
    </lineage>
</organism>
<feature type="domain" description="DUF8073" evidence="2">
    <location>
        <begin position="140"/>
        <end position="180"/>
    </location>
</feature>
<gene>
    <name evidence="4" type="ORF">ACFSBX_15880</name>
</gene>
<dbReference type="AlphaFoldDB" id="A0ABD6CRQ8"/>
<comment type="caution">
    <text evidence="4">The sequence shown here is derived from an EMBL/GenBank/DDBJ whole genome shotgun (WGS) entry which is preliminary data.</text>
</comment>
<dbReference type="RefSeq" id="WP_256422168.1">
    <property type="nucleotide sequence ID" value="NZ_JANHDI010000011.1"/>
</dbReference>
<keyword evidence="5" id="KW-1185">Reference proteome</keyword>
<evidence type="ECO:0000256" key="1">
    <source>
        <dbReference type="SAM" id="MobiDB-lite"/>
    </source>
</evidence>
<accession>A0ABD6CRQ8</accession>
<evidence type="ECO:0000313" key="5">
    <source>
        <dbReference type="Proteomes" id="UP001597085"/>
    </source>
</evidence>
<evidence type="ECO:0000313" key="4">
    <source>
        <dbReference type="EMBL" id="MFD1600426.1"/>
    </source>
</evidence>